<evidence type="ECO:0000313" key="1">
    <source>
        <dbReference type="EMBL" id="RDI46721.1"/>
    </source>
</evidence>
<name>A0A370GTA4_9NOCA</name>
<dbReference type="STRING" id="1210089.GCA_001613165_06878"/>
<dbReference type="Proteomes" id="UP000255355">
    <property type="component" value="Unassembled WGS sequence"/>
</dbReference>
<dbReference type="RefSeq" id="WP_068029637.1">
    <property type="nucleotide sequence ID" value="NZ_QQAZ01000010.1"/>
</dbReference>
<protein>
    <submittedName>
        <fullName evidence="1">Uncharacterized protein</fullName>
    </submittedName>
</protein>
<sequence length="62" mass="6552">MAEEAHILAIWALGGSIGSGSSLLLPLFLIMTITAATTWTLTFGRGPLERLIAWICARAVAP</sequence>
<keyword evidence="2" id="KW-1185">Reference proteome</keyword>
<comment type="caution">
    <text evidence="1">The sequence shown here is derived from an EMBL/GenBank/DDBJ whole genome shotgun (WGS) entry which is preliminary data.</text>
</comment>
<proteinExistence type="predicted"/>
<reference evidence="1 2" key="1">
    <citation type="submission" date="2018-07" db="EMBL/GenBank/DDBJ databases">
        <title>Genomic Encyclopedia of Type Strains, Phase IV (KMG-IV): sequencing the most valuable type-strain genomes for metagenomic binning, comparative biology and taxonomic classification.</title>
        <authorList>
            <person name="Goeker M."/>
        </authorList>
    </citation>
    <scope>NUCLEOTIDE SEQUENCE [LARGE SCALE GENOMIC DNA]</scope>
    <source>
        <strain evidence="1 2">DSM 44952</strain>
    </source>
</reference>
<organism evidence="1 2">
    <name type="scientific">Nocardia mexicana</name>
    <dbReference type="NCBI Taxonomy" id="279262"/>
    <lineage>
        <taxon>Bacteria</taxon>
        <taxon>Bacillati</taxon>
        <taxon>Actinomycetota</taxon>
        <taxon>Actinomycetes</taxon>
        <taxon>Mycobacteriales</taxon>
        <taxon>Nocardiaceae</taxon>
        <taxon>Nocardia</taxon>
    </lineage>
</organism>
<dbReference type="AlphaFoldDB" id="A0A370GTA4"/>
<evidence type="ECO:0000313" key="2">
    <source>
        <dbReference type="Proteomes" id="UP000255355"/>
    </source>
</evidence>
<accession>A0A370GTA4</accession>
<gene>
    <name evidence="1" type="ORF">DFR68_110126</name>
</gene>
<dbReference type="EMBL" id="QQAZ01000010">
    <property type="protein sequence ID" value="RDI46721.1"/>
    <property type="molecule type" value="Genomic_DNA"/>
</dbReference>